<evidence type="ECO:0000313" key="2">
    <source>
        <dbReference type="Proteomes" id="UP001060085"/>
    </source>
</evidence>
<keyword evidence="2" id="KW-1185">Reference proteome</keyword>
<organism evidence="1 2">
    <name type="scientific">Catharanthus roseus</name>
    <name type="common">Madagascar periwinkle</name>
    <name type="synonym">Vinca rosea</name>
    <dbReference type="NCBI Taxonomy" id="4058"/>
    <lineage>
        <taxon>Eukaryota</taxon>
        <taxon>Viridiplantae</taxon>
        <taxon>Streptophyta</taxon>
        <taxon>Embryophyta</taxon>
        <taxon>Tracheophyta</taxon>
        <taxon>Spermatophyta</taxon>
        <taxon>Magnoliopsida</taxon>
        <taxon>eudicotyledons</taxon>
        <taxon>Gunneridae</taxon>
        <taxon>Pentapetalae</taxon>
        <taxon>asterids</taxon>
        <taxon>lamiids</taxon>
        <taxon>Gentianales</taxon>
        <taxon>Apocynaceae</taxon>
        <taxon>Rauvolfioideae</taxon>
        <taxon>Vinceae</taxon>
        <taxon>Catharanthinae</taxon>
        <taxon>Catharanthus</taxon>
    </lineage>
</organism>
<sequence length="2279" mass="250827">MVKHFVRENVPLSRFGVLVAQLESIVASAAHKPPDPLLCFDLLSDLISAIEEEPKDSILLWQRKCEDALYSLLVLGARRPVRHLASLAMAKIILKGDSISVYSRVSSLQGLLSDGKKNEPQRVAGAAQCLGELYRYFGRRITSGLLETTSIVTKLLKFSEDFVRQEALHMLQNALEGSGGNGPTPAYIEAFRVIMRMAVGDKSFIVRKAAARCLRAFANIGGPGLGVGELENSMTYCVKALEDPVSSVRDAFAEALGALLALGMNPDAQLQSRVKGNLTSKKLEGGLQRHLSMPFVKATGPRMKDLRVGLTLSWVSFLQAIHLKYLHPESELQNFALQVMDMLHTDNTFDAQMLACVLYILRVGVTDQMSEPTQRDFLVFLGKQLQSSDATPSMRVAALRSVSYALKTLGEVPQELKEVLDNTVVASLSHYSPLVRIEAALTLRVLAEVDPSCVGGLISYAVTMLNAARENVSFEKGTNLKMELDSLHGEAAILAALVSVSPKLPLGYPARLPRSVLEVSKRMLMESSRNPVAAAAEKEAGWTLVSALLASMPKEELEDQVFDILSLWASEFNGNLNVNQTEDPNSLICVWSAAIDALTTFIKCFISSNDVNNGILLQPVLLYLNRALSYVSALTTKEQLNAKAATDIFITRILLAYQAISDPTAYKSDHPRIIQICTTPFRDASRCEESSCIRMLLDKRDAWLGPWTPGRDWFEDELRSFQGGKDGVLPCPWENEPSSFPQPETVSKMLVNQMLLCFGTMFASQDSNGMLSLLGMIDQCLKAGKRQSWHTASVTNICVGLLAGLKALLALRPEPLGLEILSAAQSIFQSILAEGDICASQRRASSEGLGLLARLGNDVFAARLTKLLLGDVTTVTDLHYAGSISVALGSIHRSAGGMALSSLVPATVNSISSLAKSSMTSLQIWSLHGLLLTIEAAGLSYVSQVQATLALAMDILLSEESGRIDLQQGVGRLINAIVAVIGPELSPDSIFFSRCKSVVAEISSHQETATLLESVRFTQQLVLFAPQAVTVHSHVQTLLPTLASKQPTLRHLALSTLRHLIEKDPASIIDEQIENALFHMLDEETDTEIVNVARTTIKRLLYASCSSCPSHWLSICRNLILSSSWKDASSNSLINDSSSGPSGEAGLSYGEDDENMVSASKNEPRPGYQLDYLAVNSTTDKHLRYRTRIFAAECLSHLPGAVGKNPAHFDLSMARGKDNSPVAGGDWLVLHLQDLISLAYQISTIQFENMRPIGVALLSTIIDKFEMIADPELPGHLLLEQYQAQLLSAVRTALDPLSGPILLEAGLQLATKILTSGVISQDQAAVKRIFSMISRPLNEFNDLYYPSFAEWVSCKIKIRLLAAHASLKCYAYEFLRGEENRIPVECQALLPLLSKNSDVLGTYWLSVLRDYCYICFHSYPKKNWKPFLEGIQSSLVSPKLQSCLEEAWPVILQATVLDAAPERFFVNGSAATENRSENPFVSEYRMVELGSEDFRFLWGFALLVLFQGQAANADELIIPVCSAKSIFTGNLTSEDANSLSSKIPEIILPVIRFMCMERFFSAGFLTLDICREFLQVLLYSTFMDNTWDTLGASVLLKILQDCPQDYLETESFTYLASELCLSLLFKIFLSSGATSPYHPKWENVISVCLTSVATLLRRTAIKMHLKLLLAFSLIGCKFIGGSSTELCISRANDFFQSLISLIKRCINGESELDSDVISQLRTINQACLNASLSLSNDCIKRIHLLEDKRSNFRKLLQIKLVYSLEYAASFAKLAFELENLAKEQEYNPMLSTVLHHSIQCIQATLHDSDIQVQVIGLQVLKNMLHKGTGERSNSFEIFFVGELVGDILTLIHTYLEKDINRESVAIVGECLKVLTLLQAQSKSSASQKCLLTLLLEAIVMVFSATENGLSQEINELRSAAIKLVTQLAQSPLSAAYFRDVLLAMPIIRRQQLQDIIRASMIPDQSLTQKQSTTPSLVIKLPIQTEERRENSSFPAAPEGEPDNESAEEEEEEDDWDTFQSFPPPVNEDASASPATEEPSLTENLSLSDNKAENSDIEEQSSSKPSGEVSRVAVAGKVDSEEGLMIGSEVDGNQTAEIRDSEHERLSIDHQDGIEEESNKEMSSGTENSIPIEDDDEVADKDHELFQNTCLSTDQQDCLPDESHKPVPDETKIQSLSEHVEEIQESCDAEESKLKPDSENKQSSSNIQHIEESNSYNEHSPSNRADGSHPSSRQSSSDLQSAHSTEHPDHDHPEDEGNIHDRTSSDSTHDGKEQKTDLVE</sequence>
<protein>
    <submittedName>
        <fullName evidence="1">Uncharacterized protein</fullName>
    </submittedName>
</protein>
<name>A0ACC0CH97_CATRO</name>
<evidence type="ECO:0000313" key="1">
    <source>
        <dbReference type="EMBL" id="KAI5684270.1"/>
    </source>
</evidence>
<proteinExistence type="predicted"/>
<accession>A0ACC0CH97</accession>
<dbReference type="Proteomes" id="UP001060085">
    <property type="component" value="Linkage Group LG01"/>
</dbReference>
<reference evidence="2" key="1">
    <citation type="journal article" date="2023" name="Nat. Plants">
        <title>Single-cell RNA sequencing provides a high-resolution roadmap for understanding the multicellular compartmentation of specialized metabolism.</title>
        <authorList>
            <person name="Sun S."/>
            <person name="Shen X."/>
            <person name="Li Y."/>
            <person name="Li Y."/>
            <person name="Wang S."/>
            <person name="Li R."/>
            <person name="Zhang H."/>
            <person name="Shen G."/>
            <person name="Guo B."/>
            <person name="Wei J."/>
            <person name="Xu J."/>
            <person name="St-Pierre B."/>
            <person name="Chen S."/>
            <person name="Sun C."/>
        </authorList>
    </citation>
    <scope>NUCLEOTIDE SEQUENCE [LARGE SCALE GENOMIC DNA]</scope>
</reference>
<comment type="caution">
    <text evidence="1">The sequence shown here is derived from an EMBL/GenBank/DDBJ whole genome shotgun (WGS) entry which is preliminary data.</text>
</comment>
<gene>
    <name evidence="1" type="ORF">M9H77_05498</name>
</gene>
<dbReference type="EMBL" id="CM044701">
    <property type="protein sequence ID" value="KAI5684270.1"/>
    <property type="molecule type" value="Genomic_DNA"/>
</dbReference>